<evidence type="ECO:0000256" key="1">
    <source>
        <dbReference type="ARBA" id="ARBA00001933"/>
    </source>
</evidence>
<evidence type="ECO:0000256" key="4">
    <source>
        <dbReference type="RuleBase" id="RU004106"/>
    </source>
</evidence>
<evidence type="ECO:0000313" key="7">
    <source>
        <dbReference type="Proteomes" id="UP000092321"/>
    </source>
</evidence>
<keyword evidence="7" id="KW-1185">Reference proteome</keyword>
<comment type="similarity">
    <text evidence="2 4">Belongs to the class-IV pyridoxal-phosphate-dependent aminotransferase family.</text>
</comment>
<dbReference type="InterPro" id="IPR036038">
    <property type="entry name" value="Aminotransferase-like"/>
</dbReference>
<evidence type="ECO:0008006" key="8">
    <source>
        <dbReference type="Google" id="ProtNLM"/>
    </source>
</evidence>
<dbReference type="SUPFAM" id="SSF56752">
    <property type="entry name" value="D-aminoacid aminotransferase-like PLP-dependent enzymes"/>
    <property type="match status" value="1"/>
</dbReference>
<reference evidence="7" key="1">
    <citation type="journal article" date="2016" name="Proc. Natl. Acad. Sci. U.S.A.">
        <title>Comparative genomics of biotechnologically important yeasts.</title>
        <authorList>
            <person name="Riley R."/>
            <person name="Haridas S."/>
            <person name="Wolfe K.H."/>
            <person name="Lopes M.R."/>
            <person name="Hittinger C.T."/>
            <person name="Goeker M."/>
            <person name="Salamov A.A."/>
            <person name="Wisecaver J.H."/>
            <person name="Long T.M."/>
            <person name="Calvey C.H."/>
            <person name="Aerts A.L."/>
            <person name="Barry K.W."/>
            <person name="Choi C."/>
            <person name="Clum A."/>
            <person name="Coughlan A.Y."/>
            <person name="Deshpande S."/>
            <person name="Douglass A.P."/>
            <person name="Hanson S.J."/>
            <person name="Klenk H.-P."/>
            <person name="LaButti K.M."/>
            <person name="Lapidus A."/>
            <person name="Lindquist E.A."/>
            <person name="Lipzen A.M."/>
            <person name="Meier-Kolthoff J.P."/>
            <person name="Ohm R.A."/>
            <person name="Otillar R.P."/>
            <person name="Pangilinan J.L."/>
            <person name="Peng Y."/>
            <person name="Rokas A."/>
            <person name="Rosa C.A."/>
            <person name="Scheuner C."/>
            <person name="Sibirny A.A."/>
            <person name="Slot J.C."/>
            <person name="Stielow J.B."/>
            <person name="Sun H."/>
            <person name="Kurtzman C.P."/>
            <person name="Blackwell M."/>
            <person name="Grigoriev I.V."/>
            <person name="Jeffries T.W."/>
        </authorList>
    </citation>
    <scope>NUCLEOTIDE SEQUENCE [LARGE SCALE GENOMIC DNA]</scope>
    <source>
        <strain evidence="7">NRRL Y-1626</strain>
    </source>
</reference>
<gene>
    <name evidence="6" type="ORF">HANVADRAFT_55481</name>
</gene>
<dbReference type="InterPro" id="IPR043132">
    <property type="entry name" value="BCAT-like_C"/>
</dbReference>
<keyword evidence="3 5" id="KW-0663">Pyridoxal phosphate</keyword>
<comment type="caution">
    <text evidence="6">The sequence shown here is derived from an EMBL/GenBank/DDBJ whole genome shotgun (WGS) entry which is preliminary data.</text>
</comment>
<dbReference type="GO" id="GO:0003824">
    <property type="term" value="F:catalytic activity"/>
    <property type="evidence" value="ECO:0007669"/>
    <property type="project" value="InterPro"/>
</dbReference>
<accession>A0A1B7TGV2</accession>
<dbReference type="InterPro" id="IPR001544">
    <property type="entry name" value="Aminotrans_IV"/>
</dbReference>
<dbReference type="OrthoDB" id="5288718at2759"/>
<dbReference type="InterPro" id="IPR018300">
    <property type="entry name" value="Aminotrans_IV_CS"/>
</dbReference>
<evidence type="ECO:0000256" key="3">
    <source>
        <dbReference type="ARBA" id="ARBA00022898"/>
    </source>
</evidence>
<dbReference type="Proteomes" id="UP000092321">
    <property type="component" value="Unassembled WGS sequence"/>
</dbReference>
<proteinExistence type="inferred from homology"/>
<name>A0A1B7TGV2_9ASCO</name>
<evidence type="ECO:0000313" key="6">
    <source>
        <dbReference type="EMBL" id="OBA27956.1"/>
    </source>
</evidence>
<dbReference type="PROSITE" id="PS00770">
    <property type="entry name" value="AA_TRANSFER_CLASS_4"/>
    <property type="match status" value="1"/>
</dbReference>
<evidence type="ECO:0000256" key="5">
    <source>
        <dbReference type="RuleBase" id="RU004516"/>
    </source>
</evidence>
<dbReference type="EMBL" id="LXPE01000006">
    <property type="protein sequence ID" value="OBA27956.1"/>
    <property type="molecule type" value="Genomic_DNA"/>
</dbReference>
<dbReference type="AlphaFoldDB" id="A0A1B7TGV2"/>
<evidence type="ECO:0000256" key="2">
    <source>
        <dbReference type="ARBA" id="ARBA00009320"/>
    </source>
</evidence>
<sequence length="364" mass="41911">MVTTVDSSSFDIATDNNNNNPEFTKLVDYINSTSNYSDKEFEILSTIRYDPNLSAGNSKFDKCLKKNAKNDESVSTLEVLSQLLDFDDVENNTSEVNLDKTDEESLIDIYFYRFLLLGEHLKRIQFALRYFHWNDIEITIPFMMDLLIKALPIPNEEPNDLSIKQKMIKLYNQKDCYKMRFLIKKTGEVRCEAYLLPSTQLITQTGINNYFVNKLLTGFLDYDPTYTVYIYNSQIIPSCFTSFKTTLRDHYIKAREQMMKLHEGKKGPCEILLFNTSGELMEGSITNCYIRMYMGDNWLYTTPALSSGCLCGVMRSILVSKRVVTESKKITINQLKDGDEILLSNGVMGLFKGKIVKPDSLRLK</sequence>
<protein>
    <recommendedName>
        <fullName evidence="8">Aminodeoxychorismate lyase</fullName>
    </recommendedName>
</protein>
<comment type="cofactor">
    <cofactor evidence="1 5">
        <name>pyridoxal 5'-phosphate</name>
        <dbReference type="ChEBI" id="CHEBI:597326"/>
    </cofactor>
</comment>
<dbReference type="Pfam" id="PF01063">
    <property type="entry name" value="Aminotran_4"/>
    <property type="match status" value="1"/>
</dbReference>
<organism evidence="6 7">
    <name type="scientific">Hanseniaspora valbyensis NRRL Y-1626</name>
    <dbReference type="NCBI Taxonomy" id="766949"/>
    <lineage>
        <taxon>Eukaryota</taxon>
        <taxon>Fungi</taxon>
        <taxon>Dikarya</taxon>
        <taxon>Ascomycota</taxon>
        <taxon>Saccharomycotina</taxon>
        <taxon>Saccharomycetes</taxon>
        <taxon>Saccharomycodales</taxon>
        <taxon>Saccharomycodaceae</taxon>
        <taxon>Hanseniaspora</taxon>
    </lineage>
</organism>
<dbReference type="Gene3D" id="3.20.10.10">
    <property type="entry name" value="D-amino Acid Aminotransferase, subunit A, domain 2"/>
    <property type="match status" value="1"/>
</dbReference>